<dbReference type="PANTHER" id="PTHR14211">
    <property type="entry name" value="GLIOMA SUPPRESSOR CANDIDATE REGION GENE 2"/>
    <property type="match status" value="1"/>
</dbReference>
<dbReference type="EMBL" id="UYRT01084691">
    <property type="protein sequence ID" value="VDN29174.1"/>
    <property type="molecule type" value="Genomic_DNA"/>
</dbReference>
<evidence type="ECO:0000256" key="8">
    <source>
        <dbReference type="SAM" id="Phobius"/>
    </source>
</evidence>
<keyword evidence="10" id="KW-1185">Reference proteome</keyword>
<evidence type="ECO:0000313" key="10">
    <source>
        <dbReference type="Proteomes" id="UP000271098"/>
    </source>
</evidence>
<feature type="transmembrane region" description="Helical" evidence="8">
    <location>
        <begin position="221"/>
        <end position="246"/>
    </location>
</feature>
<organism evidence="11">
    <name type="scientific">Gongylonema pulchrum</name>
    <dbReference type="NCBI Taxonomy" id="637853"/>
    <lineage>
        <taxon>Eukaryota</taxon>
        <taxon>Metazoa</taxon>
        <taxon>Ecdysozoa</taxon>
        <taxon>Nematoda</taxon>
        <taxon>Chromadorea</taxon>
        <taxon>Rhabditida</taxon>
        <taxon>Spirurina</taxon>
        <taxon>Spiruromorpha</taxon>
        <taxon>Spiruroidea</taxon>
        <taxon>Gongylonematidae</taxon>
        <taxon>Gongylonema</taxon>
    </lineage>
</organism>
<evidence type="ECO:0000256" key="3">
    <source>
        <dbReference type="ARBA" id="ARBA00008838"/>
    </source>
</evidence>
<keyword evidence="6" id="KW-0539">Nucleus</keyword>
<dbReference type="InterPro" id="IPR011687">
    <property type="entry name" value="Nop53/GLTSCR2"/>
</dbReference>
<keyword evidence="5" id="KW-0690">Ribosome biogenesis</keyword>
<evidence type="ECO:0000256" key="5">
    <source>
        <dbReference type="ARBA" id="ARBA00022517"/>
    </source>
</evidence>
<comment type="subcellular location">
    <subcellularLocation>
        <location evidence="1">Nucleus</location>
        <location evidence="1">Nucleolus</location>
    </subcellularLocation>
    <subcellularLocation>
        <location evidence="2">Nucleus</location>
        <location evidence="2">Nucleoplasm</location>
    </subcellularLocation>
</comment>
<keyword evidence="8" id="KW-1133">Transmembrane helix</keyword>
<dbReference type="GO" id="GO:0006364">
    <property type="term" value="P:rRNA processing"/>
    <property type="evidence" value="ECO:0007669"/>
    <property type="project" value="TreeGrafter"/>
</dbReference>
<evidence type="ECO:0000256" key="7">
    <source>
        <dbReference type="SAM" id="Coils"/>
    </source>
</evidence>
<dbReference type="OrthoDB" id="5072at2759"/>
<dbReference type="PANTHER" id="PTHR14211:SF7">
    <property type="entry name" value="RIBOSOME BIOGENESIS PROTEIN NOP53"/>
    <property type="match status" value="1"/>
</dbReference>
<evidence type="ECO:0000256" key="6">
    <source>
        <dbReference type="ARBA" id="ARBA00023242"/>
    </source>
</evidence>
<sequence>MDSSKSIAAVEEHYLRTTGKKLPHEPKTLKHLTSVLPPVEVDSAGASYNPPISREGTVSSKSIVAVEEHYLRTTGKKLPHEPKTLKHLTSVLPPVEVDSAGASYNPPISSYLHYTAEIAEEEAKKMKEEEKIERSLVLAPGQTFITKHYAAEIAEEEAKKMKEEEKIERSLVLAPGQTFVTKITLLLLEIFCPRIFLFNYIQAQLISGEGIYASGSLTAAAAVAVAAAVAAVAVAVAAVAAAVAAVGSPPSSFA</sequence>
<evidence type="ECO:0000313" key="11">
    <source>
        <dbReference type="WBParaSite" id="GPUH_0001712701-mRNA-1"/>
    </source>
</evidence>
<keyword evidence="8" id="KW-0472">Membrane</keyword>
<dbReference type="GO" id="GO:0005730">
    <property type="term" value="C:nucleolus"/>
    <property type="evidence" value="ECO:0007669"/>
    <property type="project" value="UniProtKB-SubCell"/>
</dbReference>
<dbReference type="AlphaFoldDB" id="A0A183E814"/>
<protein>
    <recommendedName>
        <fullName evidence="4">Ribosome biogenesis protein NOP53</fullName>
    </recommendedName>
</protein>
<evidence type="ECO:0000256" key="2">
    <source>
        <dbReference type="ARBA" id="ARBA00004642"/>
    </source>
</evidence>
<evidence type="ECO:0000256" key="4">
    <source>
        <dbReference type="ARBA" id="ARBA00018339"/>
    </source>
</evidence>
<keyword evidence="8" id="KW-0812">Transmembrane</keyword>
<evidence type="ECO:0000256" key="1">
    <source>
        <dbReference type="ARBA" id="ARBA00004604"/>
    </source>
</evidence>
<dbReference type="GO" id="GO:0008097">
    <property type="term" value="F:5S rRNA binding"/>
    <property type="evidence" value="ECO:0007669"/>
    <property type="project" value="TreeGrafter"/>
</dbReference>
<dbReference type="Pfam" id="PF07767">
    <property type="entry name" value="Nop53"/>
    <property type="match status" value="2"/>
</dbReference>
<reference evidence="9 10" key="2">
    <citation type="submission" date="2018-11" db="EMBL/GenBank/DDBJ databases">
        <authorList>
            <consortium name="Pathogen Informatics"/>
        </authorList>
    </citation>
    <scope>NUCLEOTIDE SEQUENCE [LARGE SCALE GENOMIC DNA]</scope>
</reference>
<feature type="coiled-coil region" evidence="7">
    <location>
        <begin position="111"/>
        <end position="171"/>
    </location>
</feature>
<dbReference type="WBParaSite" id="GPUH_0001712701-mRNA-1">
    <property type="protein sequence ID" value="GPUH_0001712701-mRNA-1"/>
    <property type="gene ID" value="GPUH_0001712701"/>
</dbReference>
<proteinExistence type="inferred from homology"/>
<reference evidence="11" key="1">
    <citation type="submission" date="2016-06" db="UniProtKB">
        <authorList>
            <consortium name="WormBaseParasite"/>
        </authorList>
    </citation>
    <scope>IDENTIFICATION</scope>
</reference>
<name>A0A183E814_9BILA</name>
<keyword evidence="7" id="KW-0175">Coiled coil</keyword>
<dbReference type="GO" id="GO:0005654">
    <property type="term" value="C:nucleoplasm"/>
    <property type="evidence" value="ECO:0007669"/>
    <property type="project" value="UniProtKB-SubCell"/>
</dbReference>
<dbReference type="Proteomes" id="UP000271098">
    <property type="component" value="Unassembled WGS sequence"/>
</dbReference>
<accession>A0A183E814</accession>
<comment type="similarity">
    <text evidence="3">Belongs to the NOP53 family.</text>
</comment>
<gene>
    <name evidence="9" type="ORF">GPUH_LOCUS17105</name>
</gene>
<dbReference type="GO" id="GO:0000027">
    <property type="term" value="P:ribosomal large subunit assembly"/>
    <property type="evidence" value="ECO:0007669"/>
    <property type="project" value="TreeGrafter"/>
</dbReference>
<evidence type="ECO:0000313" key="9">
    <source>
        <dbReference type="EMBL" id="VDN29174.1"/>
    </source>
</evidence>